<dbReference type="RefSeq" id="WP_304485154.1">
    <property type="nucleotide sequence ID" value="NZ_JAUQOQ010000020.1"/>
</dbReference>
<evidence type="ECO:0000256" key="1">
    <source>
        <dbReference type="SAM" id="SignalP"/>
    </source>
</evidence>
<organism evidence="2 3">
    <name type="scientific">Pseudomonas boreofloridensis</name>
    <dbReference type="NCBI Taxonomy" id="3064348"/>
    <lineage>
        <taxon>Bacteria</taxon>
        <taxon>Pseudomonadati</taxon>
        <taxon>Pseudomonadota</taxon>
        <taxon>Gammaproteobacteria</taxon>
        <taxon>Pseudomonadales</taxon>
        <taxon>Pseudomonadaceae</taxon>
        <taxon>Pseudomonas</taxon>
    </lineage>
</organism>
<feature type="chain" id="PRO_5045965366" description="Type 1 fimbrial protein" evidence="1">
    <location>
        <begin position="21"/>
        <end position="117"/>
    </location>
</feature>
<reference evidence="2 3" key="1">
    <citation type="submission" date="2024-09" db="EMBL/GenBank/DDBJ databases">
        <authorList>
            <person name="Fullem K."/>
        </authorList>
    </citation>
    <scope>NUCLEOTIDE SEQUENCE [LARGE SCALE GENOMIC DNA]</scope>
    <source>
        <strain evidence="3">K1(2024)</strain>
    </source>
</reference>
<name>A0ABV4ZBG9_9PSED</name>
<protein>
    <recommendedName>
        <fullName evidence="4">Type 1 fimbrial protein</fullName>
    </recommendedName>
</protein>
<dbReference type="PROSITE" id="PS51257">
    <property type="entry name" value="PROKAR_LIPOPROTEIN"/>
    <property type="match status" value="1"/>
</dbReference>
<evidence type="ECO:0000313" key="2">
    <source>
        <dbReference type="EMBL" id="MFB3801983.1"/>
    </source>
</evidence>
<sequence length="117" mass="12054">MKGPYIAALLSLALSTACQAAVEAPMQGTIRFTGAVIGSQCALSTHAGAGLSESCPLNAVSRTLSVQPLLGAVTSPVRVRSMTPVQTSGQGEHTYVLEDATGHLITQGRYLVTQTVL</sequence>
<keyword evidence="3" id="KW-1185">Reference proteome</keyword>
<dbReference type="EMBL" id="JBHFXX010000015">
    <property type="protein sequence ID" value="MFB3801983.1"/>
    <property type="molecule type" value="Genomic_DNA"/>
</dbReference>
<gene>
    <name evidence="2" type="ORF">ACE1YR_16365</name>
</gene>
<evidence type="ECO:0000313" key="3">
    <source>
        <dbReference type="Proteomes" id="UP001577047"/>
    </source>
</evidence>
<evidence type="ECO:0008006" key="4">
    <source>
        <dbReference type="Google" id="ProtNLM"/>
    </source>
</evidence>
<comment type="caution">
    <text evidence="2">The sequence shown here is derived from an EMBL/GenBank/DDBJ whole genome shotgun (WGS) entry which is preliminary data.</text>
</comment>
<accession>A0ABV4ZBG9</accession>
<feature type="signal peptide" evidence="1">
    <location>
        <begin position="1"/>
        <end position="20"/>
    </location>
</feature>
<dbReference type="Proteomes" id="UP001577047">
    <property type="component" value="Unassembled WGS sequence"/>
</dbReference>
<proteinExistence type="predicted"/>
<keyword evidence="1" id="KW-0732">Signal</keyword>